<evidence type="ECO:0000313" key="3">
    <source>
        <dbReference type="Proteomes" id="UP000320762"/>
    </source>
</evidence>
<dbReference type="AlphaFoldDB" id="A0A550BY86"/>
<organism evidence="2 3">
    <name type="scientific">Schizophyllum amplum</name>
    <dbReference type="NCBI Taxonomy" id="97359"/>
    <lineage>
        <taxon>Eukaryota</taxon>
        <taxon>Fungi</taxon>
        <taxon>Dikarya</taxon>
        <taxon>Basidiomycota</taxon>
        <taxon>Agaricomycotina</taxon>
        <taxon>Agaricomycetes</taxon>
        <taxon>Agaricomycetidae</taxon>
        <taxon>Agaricales</taxon>
        <taxon>Schizophyllaceae</taxon>
        <taxon>Schizophyllum</taxon>
    </lineage>
</organism>
<evidence type="ECO:0000313" key="2">
    <source>
        <dbReference type="EMBL" id="TRM57519.1"/>
    </source>
</evidence>
<proteinExistence type="predicted"/>
<feature type="compositionally biased region" description="Low complexity" evidence="1">
    <location>
        <begin position="17"/>
        <end position="33"/>
    </location>
</feature>
<accession>A0A550BY86</accession>
<protein>
    <submittedName>
        <fullName evidence="2">Uncharacterized protein</fullName>
    </submittedName>
</protein>
<dbReference type="STRING" id="97359.A0A550BY86"/>
<comment type="caution">
    <text evidence="2">The sequence shown here is derived from an EMBL/GenBank/DDBJ whole genome shotgun (WGS) entry which is preliminary data.</text>
</comment>
<feature type="region of interest" description="Disordered" evidence="1">
    <location>
        <begin position="74"/>
        <end position="97"/>
    </location>
</feature>
<dbReference type="Proteomes" id="UP000320762">
    <property type="component" value="Unassembled WGS sequence"/>
</dbReference>
<feature type="non-terminal residue" evidence="2">
    <location>
        <position position="1"/>
    </location>
</feature>
<keyword evidence="3" id="KW-1185">Reference proteome</keyword>
<evidence type="ECO:0000256" key="1">
    <source>
        <dbReference type="SAM" id="MobiDB-lite"/>
    </source>
</evidence>
<sequence>LVVDPPSPPPPPPPAAPDATSAPPQAPASSASATRLAPLGNGRDPYARVMPVYDLALKLIEEDSEALKKEVSVARADQSAPASRFAVESGHSPQDVETKWRNEGDLDLLCMERVSQMNIYLIHPYLPSVLQPAFSFVTPETPSSNLRRRRSEPPEELEIKALVEAGDPPTMFTEFSTRTLGLHTTYRIGNQTYQNYLHWDVVCLLALDPNIPLSASHKGPVLRAERFIPGATDINDLPAPQYTYNQAAATPAGVPTSMALDIPVVADEERLGFDVRQFEVGEKEAVVWDESVAGIYKRFLGAQQEPVYGRPRRVDPYQEAREQLAQQSRYMK</sequence>
<dbReference type="OrthoDB" id="2153661at2759"/>
<name>A0A550BY86_9AGAR</name>
<feature type="compositionally biased region" description="Pro residues" evidence="1">
    <location>
        <begin position="1"/>
        <end position="16"/>
    </location>
</feature>
<feature type="region of interest" description="Disordered" evidence="1">
    <location>
        <begin position="1"/>
        <end position="45"/>
    </location>
</feature>
<reference evidence="2 3" key="1">
    <citation type="journal article" date="2019" name="New Phytol.">
        <title>Comparative genomics reveals unique wood-decay strategies and fruiting body development in the Schizophyllaceae.</title>
        <authorList>
            <person name="Almasi E."/>
            <person name="Sahu N."/>
            <person name="Krizsan K."/>
            <person name="Balint B."/>
            <person name="Kovacs G.M."/>
            <person name="Kiss B."/>
            <person name="Cseklye J."/>
            <person name="Drula E."/>
            <person name="Henrissat B."/>
            <person name="Nagy I."/>
            <person name="Chovatia M."/>
            <person name="Adam C."/>
            <person name="LaButti K."/>
            <person name="Lipzen A."/>
            <person name="Riley R."/>
            <person name="Grigoriev I.V."/>
            <person name="Nagy L.G."/>
        </authorList>
    </citation>
    <scope>NUCLEOTIDE SEQUENCE [LARGE SCALE GENOMIC DNA]</scope>
    <source>
        <strain evidence="2 3">NL-1724</strain>
    </source>
</reference>
<gene>
    <name evidence="2" type="ORF">BD626DRAFT_515023</name>
</gene>
<dbReference type="EMBL" id="VDMD01000047">
    <property type="protein sequence ID" value="TRM57519.1"/>
    <property type="molecule type" value="Genomic_DNA"/>
</dbReference>